<feature type="domain" description="Bacterial type II secretion system protein E" evidence="3">
    <location>
        <begin position="110"/>
        <end position="390"/>
    </location>
</feature>
<name>A0A561ERD2_9ACTN</name>
<evidence type="ECO:0000259" key="3">
    <source>
        <dbReference type="Pfam" id="PF00437"/>
    </source>
</evidence>
<dbReference type="InterPro" id="IPR050921">
    <property type="entry name" value="T4SS_GSP_E_ATPase"/>
</dbReference>
<dbReference type="InterPro" id="IPR001482">
    <property type="entry name" value="T2SS/T4SS_dom"/>
</dbReference>
<proteinExistence type="inferred from homology"/>
<organism evidence="4 5">
    <name type="scientific">Kitasatospora atroaurantiaca</name>
    <dbReference type="NCBI Taxonomy" id="285545"/>
    <lineage>
        <taxon>Bacteria</taxon>
        <taxon>Bacillati</taxon>
        <taxon>Actinomycetota</taxon>
        <taxon>Actinomycetes</taxon>
        <taxon>Kitasatosporales</taxon>
        <taxon>Streptomycetaceae</taxon>
        <taxon>Kitasatospora</taxon>
    </lineage>
</organism>
<dbReference type="SUPFAM" id="SSF52540">
    <property type="entry name" value="P-loop containing nucleoside triphosphate hydrolases"/>
    <property type="match status" value="1"/>
</dbReference>
<dbReference type="EMBL" id="VIVR01000001">
    <property type="protein sequence ID" value="TWE18172.1"/>
    <property type="molecule type" value="Genomic_DNA"/>
</dbReference>
<evidence type="ECO:0000256" key="1">
    <source>
        <dbReference type="ARBA" id="ARBA00006611"/>
    </source>
</evidence>
<dbReference type="Gene3D" id="3.30.450.380">
    <property type="match status" value="1"/>
</dbReference>
<dbReference type="NCBIfam" id="TIGR03819">
    <property type="entry name" value="heli_sec_ATPase"/>
    <property type="match status" value="1"/>
</dbReference>
<dbReference type="Gene3D" id="3.40.50.300">
    <property type="entry name" value="P-loop containing nucleotide triphosphate hydrolases"/>
    <property type="match status" value="1"/>
</dbReference>
<sequence length="450" mass="47027">MTDRLRRPARAGEATSTAGPHRRPLGSRRPGARPGAGRVPQGPLTADEAARDRVAEERAAALIDAVRLRLAEAGAAPTTGSLAAALRAARPPLGGDDVLDAVRALRSELVGAGPLDRLLGEPDVTDVLVNGPDEVWVDRGGGLQRAPDIRFPDANAVRHLAHRLATAAGRRLDDARPWVDARLPDGTRLHAVLPPIVAGCTHISLRTCRSRPFTLDELVAGGALPPVGAELLAGVLRARLSLLISGGTGTGKTTLLAALLGLVGPGERIVLAEDSAELRPDHPHVVRLQSRPPNQEGLGELTLRDLVRQALRMRPDRLVVGEVRGAEVVDLLSALNTGHEGGCGTVHANTAADVPARLEALGSLAGLDRLSLHSQLRAALDVVVHLVRDAGTGLRRVAELHLLAGDERGLAVTVPAMTFTAAGGCVPGPGWGRLRQRCAVRGIDLPGGLR</sequence>
<comment type="similarity">
    <text evidence="1">Belongs to the GSP E family.</text>
</comment>
<dbReference type="CDD" id="cd01130">
    <property type="entry name" value="VirB11-like_ATPase"/>
    <property type="match status" value="1"/>
</dbReference>
<dbReference type="InterPro" id="IPR027417">
    <property type="entry name" value="P-loop_NTPase"/>
</dbReference>
<evidence type="ECO:0000313" key="4">
    <source>
        <dbReference type="EMBL" id="TWE18172.1"/>
    </source>
</evidence>
<feature type="region of interest" description="Disordered" evidence="2">
    <location>
        <begin position="1"/>
        <end position="52"/>
    </location>
</feature>
<dbReference type="Proteomes" id="UP000318416">
    <property type="component" value="Unassembled WGS sequence"/>
</dbReference>
<accession>A0A561ERD2</accession>
<comment type="caution">
    <text evidence="4">The sequence shown here is derived from an EMBL/GenBank/DDBJ whole genome shotgun (WGS) entry which is preliminary data.</text>
</comment>
<dbReference type="InterPro" id="IPR022399">
    <property type="entry name" value="TadA-like_ATPase"/>
</dbReference>
<feature type="compositionally biased region" description="Low complexity" evidence="2">
    <location>
        <begin position="27"/>
        <end position="47"/>
    </location>
</feature>
<dbReference type="PANTHER" id="PTHR30486">
    <property type="entry name" value="TWITCHING MOTILITY PROTEIN PILT"/>
    <property type="match status" value="1"/>
</dbReference>
<keyword evidence="5" id="KW-1185">Reference proteome</keyword>
<dbReference type="AlphaFoldDB" id="A0A561ERD2"/>
<reference evidence="4 5" key="1">
    <citation type="submission" date="2019-06" db="EMBL/GenBank/DDBJ databases">
        <title>Sequencing the genomes of 1000 actinobacteria strains.</title>
        <authorList>
            <person name="Klenk H.-P."/>
        </authorList>
    </citation>
    <scope>NUCLEOTIDE SEQUENCE [LARGE SCALE GENOMIC DNA]</scope>
    <source>
        <strain evidence="4 5">DSM 41649</strain>
    </source>
</reference>
<evidence type="ECO:0000313" key="5">
    <source>
        <dbReference type="Proteomes" id="UP000318416"/>
    </source>
</evidence>
<dbReference type="Pfam" id="PF00437">
    <property type="entry name" value="T2SSE"/>
    <property type="match status" value="1"/>
</dbReference>
<evidence type="ECO:0000256" key="2">
    <source>
        <dbReference type="SAM" id="MobiDB-lite"/>
    </source>
</evidence>
<protein>
    <submittedName>
        <fullName evidence="4">Pilus assembly protein CpaF</fullName>
    </submittedName>
</protein>
<gene>
    <name evidence="4" type="ORF">FB465_3222</name>
</gene>
<dbReference type="GO" id="GO:0016887">
    <property type="term" value="F:ATP hydrolysis activity"/>
    <property type="evidence" value="ECO:0007669"/>
    <property type="project" value="InterPro"/>
</dbReference>
<dbReference type="PANTHER" id="PTHR30486:SF6">
    <property type="entry name" value="TYPE IV PILUS RETRACTATION ATPASE PILT"/>
    <property type="match status" value="1"/>
</dbReference>